<dbReference type="EMBL" id="BK015116">
    <property type="protein sequence ID" value="DAD91579.1"/>
    <property type="molecule type" value="Genomic_DNA"/>
</dbReference>
<dbReference type="InterPro" id="IPR007684">
    <property type="entry name" value="Znf_Ogr/Delta"/>
</dbReference>
<dbReference type="Pfam" id="PF04606">
    <property type="entry name" value="Ogr_Delta"/>
    <property type="match status" value="1"/>
</dbReference>
<organism evidence="2">
    <name type="scientific">Myoviridae sp. ctT3B27</name>
    <dbReference type="NCBI Taxonomy" id="2826655"/>
    <lineage>
        <taxon>Viruses</taxon>
        <taxon>Duplodnaviria</taxon>
        <taxon>Heunggongvirae</taxon>
        <taxon>Uroviricota</taxon>
        <taxon>Caudoviricetes</taxon>
    </lineage>
</organism>
<proteinExistence type="predicted"/>
<reference evidence="2" key="1">
    <citation type="journal article" date="2021" name="Proc. Natl. Acad. Sci. U.S.A.">
        <title>A Catalog of Tens of Thousands of Viruses from Human Metagenomes Reveals Hidden Associations with Chronic Diseases.</title>
        <authorList>
            <person name="Tisza M.J."/>
            <person name="Buck C.B."/>
        </authorList>
    </citation>
    <scope>NUCLEOTIDE SEQUENCE</scope>
    <source>
        <strain evidence="2">CtT3B27</strain>
    </source>
</reference>
<evidence type="ECO:0000313" key="2">
    <source>
        <dbReference type="EMBL" id="DAD91579.1"/>
    </source>
</evidence>
<sequence>MMNCPLCGHAAHTRSSFPVTKETKERYYHCQNINCCCSFVSMETVVRLITKPTLVSYAHPHPEPGGQGHMNF</sequence>
<name>A0A8S5NBX3_9CAUD</name>
<evidence type="ECO:0000259" key="1">
    <source>
        <dbReference type="Pfam" id="PF04606"/>
    </source>
</evidence>
<protein>
    <submittedName>
        <fullName evidence="2">DNA-binding transcriptional regulator</fullName>
    </submittedName>
</protein>
<feature type="domain" description="Zinc finger Ogr/Delta-type" evidence="1">
    <location>
        <begin position="3"/>
        <end position="49"/>
    </location>
</feature>
<dbReference type="GO" id="GO:0003677">
    <property type="term" value="F:DNA binding"/>
    <property type="evidence" value="ECO:0007669"/>
    <property type="project" value="UniProtKB-KW"/>
</dbReference>
<accession>A0A8S5NBX3</accession>
<keyword evidence="2" id="KW-0238">DNA-binding</keyword>